<evidence type="ECO:0000259" key="5">
    <source>
        <dbReference type="PROSITE" id="PS50977"/>
    </source>
</evidence>
<dbReference type="Pfam" id="PF00440">
    <property type="entry name" value="TetR_N"/>
    <property type="match status" value="1"/>
</dbReference>
<dbReference type="PROSITE" id="PS50977">
    <property type="entry name" value="HTH_TETR_2"/>
    <property type="match status" value="1"/>
</dbReference>
<evidence type="ECO:0000313" key="7">
    <source>
        <dbReference type="Proteomes" id="UP001361239"/>
    </source>
</evidence>
<feature type="DNA-binding region" description="H-T-H motif" evidence="4">
    <location>
        <begin position="29"/>
        <end position="48"/>
    </location>
</feature>
<keyword evidence="7" id="KW-1185">Reference proteome</keyword>
<organism evidence="6 7">
    <name type="scientific">Novosphingobium anseongense</name>
    <dbReference type="NCBI Taxonomy" id="3133436"/>
    <lineage>
        <taxon>Bacteria</taxon>
        <taxon>Pseudomonadati</taxon>
        <taxon>Pseudomonadota</taxon>
        <taxon>Alphaproteobacteria</taxon>
        <taxon>Sphingomonadales</taxon>
        <taxon>Sphingomonadaceae</taxon>
        <taxon>Novosphingobium</taxon>
    </lineage>
</organism>
<dbReference type="SUPFAM" id="SSF46689">
    <property type="entry name" value="Homeodomain-like"/>
    <property type="match status" value="1"/>
</dbReference>
<proteinExistence type="predicted"/>
<dbReference type="EMBL" id="JBBHJZ010000001">
    <property type="protein sequence ID" value="MEJ5976397.1"/>
    <property type="molecule type" value="Genomic_DNA"/>
</dbReference>
<reference evidence="6 7" key="1">
    <citation type="submission" date="2024-03" db="EMBL/GenBank/DDBJ databases">
        <authorList>
            <person name="Jo J.-H."/>
        </authorList>
    </citation>
    <scope>NUCLEOTIDE SEQUENCE [LARGE SCALE GENOMIC DNA]</scope>
    <source>
        <strain evidence="6 7">PS1R-30</strain>
    </source>
</reference>
<evidence type="ECO:0000256" key="1">
    <source>
        <dbReference type="ARBA" id="ARBA00023015"/>
    </source>
</evidence>
<accession>A0ABU8RTL0</accession>
<sequence>MARPKQFDRDQALDAAIAVFREHGFAGSSAAMLTDAMRIGRQSLYDTFGDKWRLYATAVQRYARAETQAHLDALRSGETPYDGLRLMLERVASEAHTACLGVNSICEFGKANTELTEIREAAGRVLHAGFVAALRAAQADGDIAADVSPEEASAFLNASIAGIRIAARDGADEAQLRSLARITLRAFA</sequence>
<comment type="caution">
    <text evidence="6">The sequence shown here is derived from an EMBL/GenBank/DDBJ whole genome shotgun (WGS) entry which is preliminary data.</text>
</comment>
<feature type="domain" description="HTH tetR-type" evidence="5">
    <location>
        <begin position="6"/>
        <end position="66"/>
    </location>
</feature>
<evidence type="ECO:0000256" key="4">
    <source>
        <dbReference type="PROSITE-ProRule" id="PRU00335"/>
    </source>
</evidence>
<evidence type="ECO:0000256" key="3">
    <source>
        <dbReference type="ARBA" id="ARBA00023163"/>
    </source>
</evidence>
<dbReference type="Gene3D" id="1.10.10.60">
    <property type="entry name" value="Homeodomain-like"/>
    <property type="match status" value="1"/>
</dbReference>
<dbReference type="InterPro" id="IPR001647">
    <property type="entry name" value="HTH_TetR"/>
</dbReference>
<dbReference type="InterPro" id="IPR009057">
    <property type="entry name" value="Homeodomain-like_sf"/>
</dbReference>
<evidence type="ECO:0000256" key="2">
    <source>
        <dbReference type="ARBA" id="ARBA00023125"/>
    </source>
</evidence>
<dbReference type="Proteomes" id="UP001361239">
    <property type="component" value="Unassembled WGS sequence"/>
</dbReference>
<dbReference type="InterPro" id="IPR036271">
    <property type="entry name" value="Tet_transcr_reg_TetR-rel_C_sf"/>
</dbReference>
<keyword evidence="1" id="KW-0805">Transcription regulation</keyword>
<dbReference type="SUPFAM" id="SSF48498">
    <property type="entry name" value="Tetracyclin repressor-like, C-terminal domain"/>
    <property type="match status" value="1"/>
</dbReference>
<gene>
    <name evidence="6" type="ORF">WG901_07115</name>
</gene>
<dbReference type="PANTHER" id="PTHR47506:SF1">
    <property type="entry name" value="HTH-TYPE TRANSCRIPTIONAL REGULATOR YJDC"/>
    <property type="match status" value="1"/>
</dbReference>
<keyword evidence="2 4" id="KW-0238">DNA-binding</keyword>
<dbReference type="RefSeq" id="WP_339586310.1">
    <property type="nucleotide sequence ID" value="NZ_JBBHJZ010000001.1"/>
</dbReference>
<name>A0ABU8RTL0_9SPHN</name>
<evidence type="ECO:0000313" key="6">
    <source>
        <dbReference type="EMBL" id="MEJ5976397.1"/>
    </source>
</evidence>
<keyword evidence="3" id="KW-0804">Transcription</keyword>
<dbReference type="PANTHER" id="PTHR47506">
    <property type="entry name" value="TRANSCRIPTIONAL REGULATORY PROTEIN"/>
    <property type="match status" value="1"/>
</dbReference>
<dbReference type="Gene3D" id="1.10.357.10">
    <property type="entry name" value="Tetracycline Repressor, domain 2"/>
    <property type="match status" value="1"/>
</dbReference>
<protein>
    <submittedName>
        <fullName evidence="6">TetR/AcrR family transcriptional regulator</fullName>
    </submittedName>
</protein>